<dbReference type="Proteomes" id="UP000000849">
    <property type="component" value="Chromosome"/>
</dbReference>
<dbReference type="Pfam" id="PF13333">
    <property type="entry name" value="rve_2"/>
    <property type="match status" value="1"/>
</dbReference>
<comment type="function">
    <text evidence="1">Involved in the transposition of the insertion sequence.</text>
</comment>
<dbReference type="AlphaFoldDB" id="D5UC09"/>
<dbReference type="STRING" id="446466.Cfla_3288"/>
<evidence type="ECO:0000313" key="4">
    <source>
        <dbReference type="Proteomes" id="UP000000849"/>
    </source>
</evidence>
<proteinExistence type="predicted"/>
<dbReference type="NCBIfam" id="NF033516">
    <property type="entry name" value="transpos_IS3"/>
    <property type="match status" value="1"/>
</dbReference>
<dbReference type="InterPro" id="IPR025948">
    <property type="entry name" value="HTH-like_dom"/>
</dbReference>
<accession>D5UC09</accession>
<dbReference type="GO" id="GO:0003676">
    <property type="term" value="F:nucleic acid binding"/>
    <property type="evidence" value="ECO:0007669"/>
    <property type="project" value="InterPro"/>
</dbReference>
<dbReference type="Pfam" id="PF00665">
    <property type="entry name" value="rve"/>
    <property type="match status" value="1"/>
</dbReference>
<name>D5UC09_CELFN</name>
<organism evidence="3 4">
    <name type="scientific">Cellulomonas flavigena (strain ATCC 482 / DSM 20109 / BCRC 11376 / JCM 18109 / NBRC 3775 / NCIMB 8073 / NRS 134)</name>
    <dbReference type="NCBI Taxonomy" id="446466"/>
    <lineage>
        <taxon>Bacteria</taxon>
        <taxon>Bacillati</taxon>
        <taxon>Actinomycetota</taxon>
        <taxon>Actinomycetes</taxon>
        <taxon>Micrococcales</taxon>
        <taxon>Cellulomonadaceae</taxon>
        <taxon>Cellulomonas</taxon>
    </lineage>
</organism>
<dbReference type="eggNOG" id="COG2801">
    <property type="taxonomic scope" value="Bacteria"/>
</dbReference>
<protein>
    <submittedName>
        <fullName evidence="3">Integrase catalytic region</fullName>
    </submittedName>
</protein>
<dbReference type="PROSITE" id="PS50994">
    <property type="entry name" value="INTEGRASE"/>
    <property type="match status" value="1"/>
</dbReference>
<evidence type="ECO:0000256" key="1">
    <source>
        <dbReference type="ARBA" id="ARBA00002286"/>
    </source>
</evidence>
<dbReference type="PANTHER" id="PTHR46889:SF4">
    <property type="entry name" value="TRANSPOSASE INSO FOR INSERTION SEQUENCE ELEMENT IS911B-RELATED"/>
    <property type="match status" value="1"/>
</dbReference>
<gene>
    <name evidence="3" type="ordered locus">Cfla_3288</name>
</gene>
<dbReference type="EMBL" id="CP001964">
    <property type="protein sequence ID" value="ADG76168.1"/>
    <property type="molecule type" value="Genomic_DNA"/>
</dbReference>
<dbReference type="InterPro" id="IPR036397">
    <property type="entry name" value="RNaseH_sf"/>
</dbReference>
<dbReference type="InterPro" id="IPR050900">
    <property type="entry name" value="Transposase_IS3/IS150/IS904"/>
</dbReference>
<dbReference type="SUPFAM" id="SSF53098">
    <property type="entry name" value="Ribonuclease H-like"/>
    <property type="match status" value="1"/>
</dbReference>
<dbReference type="GO" id="GO:0015074">
    <property type="term" value="P:DNA integration"/>
    <property type="evidence" value="ECO:0007669"/>
    <property type="project" value="InterPro"/>
</dbReference>
<dbReference type="PANTHER" id="PTHR46889">
    <property type="entry name" value="TRANSPOSASE INSF FOR INSERTION SEQUENCE IS3B-RELATED"/>
    <property type="match status" value="1"/>
</dbReference>
<dbReference type="InterPro" id="IPR048020">
    <property type="entry name" value="Transpos_IS3"/>
</dbReference>
<feature type="domain" description="Integrase catalytic" evidence="2">
    <location>
        <begin position="132"/>
        <end position="303"/>
    </location>
</feature>
<dbReference type="Gene3D" id="3.30.420.10">
    <property type="entry name" value="Ribonuclease H-like superfamily/Ribonuclease H"/>
    <property type="match status" value="1"/>
</dbReference>
<dbReference type="KEGG" id="cfl:Cfla_3288"/>
<dbReference type="InterPro" id="IPR012337">
    <property type="entry name" value="RNaseH-like_sf"/>
</dbReference>
<sequence>MAYLDAHRHQVVEGRQLGVEPICAVLKDTAAKIAPSTYYAAKTRKPSARAVRDARLLPLVRKVHADNLGVYGARKVWAELNRQGTTVARCTVERLMTADGLRGIAREKTTRTTVSHGAQSERPGDLVEREFVADAPNRLWVADITYIRTHAGWTYAAFVLDVFSRYVVGWQVSTSLRTDLALHALDMGLWARRRAGQDVTGLTHHSDRGVQYRAVRYTERLAEANAVASVGSKGDSYDNAMAEAFNSLFKAECIRNPTMRPTGGWKTITDVELAVAEYVDWFNHRRLHGEIGLVPPAEHEQHHWQHYAAHNPAELEAVAT</sequence>
<evidence type="ECO:0000259" key="2">
    <source>
        <dbReference type="PROSITE" id="PS50994"/>
    </source>
</evidence>
<keyword evidence="4" id="KW-1185">Reference proteome</keyword>
<reference evidence="3 4" key="1">
    <citation type="journal article" date="2010" name="Stand. Genomic Sci.">
        <title>Complete genome sequence of Cellulomonas flavigena type strain (134).</title>
        <authorList>
            <person name="Abt B."/>
            <person name="Foster B."/>
            <person name="Lapidus A."/>
            <person name="Clum A."/>
            <person name="Sun H."/>
            <person name="Pukall R."/>
            <person name="Lucas S."/>
            <person name="Glavina Del Rio T."/>
            <person name="Nolan M."/>
            <person name="Tice H."/>
            <person name="Cheng J.F."/>
            <person name="Pitluck S."/>
            <person name="Liolios K."/>
            <person name="Ivanova N."/>
            <person name="Mavromatis K."/>
            <person name="Ovchinnikova G."/>
            <person name="Pati A."/>
            <person name="Goodwin L."/>
            <person name="Chen A."/>
            <person name="Palaniappan K."/>
            <person name="Land M."/>
            <person name="Hauser L."/>
            <person name="Chang Y.J."/>
            <person name="Jeffries C.D."/>
            <person name="Rohde M."/>
            <person name="Goker M."/>
            <person name="Woyke T."/>
            <person name="Bristow J."/>
            <person name="Eisen J.A."/>
            <person name="Markowitz V."/>
            <person name="Hugenholtz P."/>
            <person name="Kyrpides N.C."/>
            <person name="Klenk H.P."/>
        </authorList>
    </citation>
    <scope>NUCLEOTIDE SEQUENCE [LARGE SCALE GENOMIC DNA]</scope>
    <source>
        <strain evidence="4">ATCC 482 / DSM 20109 / BCRC 11376 / JCM 18109 / NBRC 3775 / NCIMB 8073 / NRS 134</strain>
    </source>
</reference>
<evidence type="ECO:0000313" key="3">
    <source>
        <dbReference type="EMBL" id="ADG76168.1"/>
    </source>
</evidence>
<dbReference type="HOGENOM" id="CLU_027402_4_0_11"/>
<dbReference type="InterPro" id="IPR001584">
    <property type="entry name" value="Integrase_cat-core"/>
</dbReference>
<dbReference type="Pfam" id="PF13276">
    <property type="entry name" value="HTH_21"/>
    <property type="match status" value="1"/>
</dbReference>